<keyword evidence="2" id="KW-1185">Reference proteome</keyword>
<protein>
    <submittedName>
        <fullName evidence="1">Uncharacterized protein</fullName>
    </submittedName>
</protein>
<accession>Q3ADL1</accession>
<sequence length="47" mass="5645">MIFVEKIAKEKRNFPLKEEYKYRMKNLIFDGKGIGGEDKHLKRCKTL</sequence>
<evidence type="ECO:0000313" key="2">
    <source>
        <dbReference type="Proteomes" id="UP000002706"/>
    </source>
</evidence>
<organism evidence="1 2">
    <name type="scientific">Carboxydothermus hydrogenoformans (strain ATCC BAA-161 / DSM 6008 / Z-2901)</name>
    <dbReference type="NCBI Taxonomy" id="246194"/>
    <lineage>
        <taxon>Bacteria</taxon>
        <taxon>Bacillati</taxon>
        <taxon>Bacillota</taxon>
        <taxon>Clostridia</taxon>
        <taxon>Thermoanaerobacterales</taxon>
        <taxon>Thermoanaerobacteraceae</taxon>
        <taxon>Carboxydothermus</taxon>
    </lineage>
</organism>
<gene>
    <name evidence="1" type="ordered locus">CHY_0926</name>
</gene>
<dbReference type="InParanoid" id="Q3ADL1"/>
<dbReference type="STRING" id="246194.CHY_0926"/>
<name>Q3ADL1_CARHZ</name>
<proteinExistence type="predicted"/>
<evidence type="ECO:0000313" key="1">
    <source>
        <dbReference type="EMBL" id="ABB15167.1"/>
    </source>
</evidence>
<dbReference type="KEGG" id="chy:CHY_0926"/>
<dbReference type="HOGENOM" id="CLU_3166011_0_0_9"/>
<dbReference type="AlphaFoldDB" id="Q3ADL1"/>
<dbReference type="EMBL" id="CP000141">
    <property type="protein sequence ID" value="ABB15167.1"/>
    <property type="molecule type" value="Genomic_DNA"/>
</dbReference>
<dbReference type="Proteomes" id="UP000002706">
    <property type="component" value="Chromosome"/>
</dbReference>
<reference evidence="1 2" key="1">
    <citation type="journal article" date="2005" name="PLoS Genet.">
        <title>Life in hot carbon monoxide: the complete genome sequence of Carboxydothermus hydrogenoformans Z-2901.</title>
        <authorList>
            <person name="Wu M."/>
            <person name="Ren Q."/>
            <person name="Durkin A.S."/>
            <person name="Daugherty S.C."/>
            <person name="Brinkac L.M."/>
            <person name="Dodson R.J."/>
            <person name="Madupu R."/>
            <person name="Sullivan S.A."/>
            <person name="Kolonay J.F."/>
            <person name="Haft D.H."/>
            <person name="Nelson W.C."/>
            <person name="Tallon L.J."/>
            <person name="Jones K.M."/>
            <person name="Ulrich L.E."/>
            <person name="Gonzalez J.M."/>
            <person name="Zhulin I.B."/>
            <person name="Robb F.T."/>
            <person name="Eisen J.A."/>
        </authorList>
    </citation>
    <scope>NUCLEOTIDE SEQUENCE [LARGE SCALE GENOMIC DNA]</scope>
    <source>
        <strain evidence="2">ATCC BAA-161 / DSM 6008 / Z-2901</strain>
    </source>
</reference>